<gene>
    <name evidence="2" type="ORF">PC9H_003692</name>
</gene>
<dbReference type="RefSeq" id="XP_036634758.1">
    <property type="nucleotide sequence ID" value="XM_036773285.1"/>
</dbReference>
<evidence type="ECO:0000313" key="2">
    <source>
        <dbReference type="EMBL" id="KAF7436859.1"/>
    </source>
</evidence>
<evidence type="ECO:0000256" key="1">
    <source>
        <dbReference type="SAM" id="MobiDB-lite"/>
    </source>
</evidence>
<organism evidence="2 3">
    <name type="scientific">Pleurotus ostreatus</name>
    <name type="common">Oyster mushroom</name>
    <name type="synonym">White-rot fungus</name>
    <dbReference type="NCBI Taxonomy" id="5322"/>
    <lineage>
        <taxon>Eukaryota</taxon>
        <taxon>Fungi</taxon>
        <taxon>Dikarya</taxon>
        <taxon>Basidiomycota</taxon>
        <taxon>Agaricomycotina</taxon>
        <taxon>Agaricomycetes</taxon>
        <taxon>Agaricomycetidae</taxon>
        <taxon>Agaricales</taxon>
        <taxon>Pleurotineae</taxon>
        <taxon>Pleurotaceae</taxon>
        <taxon>Pleurotus</taxon>
    </lineage>
</organism>
<feature type="region of interest" description="Disordered" evidence="1">
    <location>
        <begin position="1"/>
        <end position="35"/>
    </location>
</feature>
<dbReference type="GeneID" id="59373510"/>
<protein>
    <submittedName>
        <fullName evidence="2">Uncharacterized protein</fullName>
    </submittedName>
</protein>
<dbReference type="Proteomes" id="UP000623687">
    <property type="component" value="Unassembled WGS sequence"/>
</dbReference>
<dbReference type="AlphaFoldDB" id="A0A8H7A1Y0"/>
<name>A0A8H7A1Y0_PLEOS</name>
<accession>A0A8H7A1Y0</accession>
<comment type="caution">
    <text evidence="2">The sequence shown here is derived from an EMBL/GenBank/DDBJ whole genome shotgun (WGS) entry which is preliminary data.</text>
</comment>
<sequence>MRERLGVGEEREGGRLYVATPDAATPDPKFPPSLHLGEHARLRRLLCSLRSESGEEEKAEEKEAVDRTGEIAMPTAGSLPESTLNIRISD</sequence>
<evidence type="ECO:0000313" key="3">
    <source>
        <dbReference type="Proteomes" id="UP000623687"/>
    </source>
</evidence>
<proteinExistence type="predicted"/>
<dbReference type="VEuPathDB" id="FungiDB:PC9H_003692"/>
<dbReference type="EMBL" id="JACETU010000002">
    <property type="protein sequence ID" value="KAF7436859.1"/>
    <property type="molecule type" value="Genomic_DNA"/>
</dbReference>
<keyword evidence="3" id="KW-1185">Reference proteome</keyword>
<feature type="compositionally biased region" description="Basic and acidic residues" evidence="1">
    <location>
        <begin position="1"/>
        <end position="14"/>
    </location>
</feature>
<reference evidence="2" key="1">
    <citation type="submission" date="2019-07" db="EMBL/GenBank/DDBJ databases">
        <authorList>
            <person name="Palmer J.M."/>
        </authorList>
    </citation>
    <scope>NUCLEOTIDE SEQUENCE</scope>
    <source>
        <strain evidence="2">PC9</strain>
    </source>
</reference>